<dbReference type="Gene3D" id="2.30.40.10">
    <property type="entry name" value="Urease, subunit C, domain 1"/>
    <property type="match status" value="1"/>
</dbReference>
<dbReference type="EMBL" id="FOSP01000009">
    <property type="protein sequence ID" value="SFK57612.1"/>
    <property type="molecule type" value="Genomic_DNA"/>
</dbReference>
<proteinExistence type="predicted"/>
<dbReference type="AlphaFoldDB" id="A0A1I4AM63"/>
<sequence length="55" mass="5703">MLQLTSGEEIDFSDVLKVFKAATSEAGKNLGLPLLGTLMPGAPADIMAVRGNPSE</sequence>
<dbReference type="GO" id="GO:0016810">
    <property type="term" value="F:hydrolase activity, acting on carbon-nitrogen (but not peptide) bonds"/>
    <property type="evidence" value="ECO:0007669"/>
    <property type="project" value="InterPro"/>
</dbReference>
<protein>
    <submittedName>
        <fullName evidence="1">Uncharacterized protein</fullName>
    </submittedName>
</protein>
<reference evidence="2" key="1">
    <citation type="submission" date="2016-10" db="EMBL/GenBank/DDBJ databases">
        <authorList>
            <person name="Varghese N."/>
            <person name="Submissions S."/>
        </authorList>
    </citation>
    <scope>NUCLEOTIDE SEQUENCE [LARGE SCALE GENOMIC DNA]</scope>
    <source>
        <strain evidence="2">Nm69</strain>
    </source>
</reference>
<accession>A0A1I4AM63</accession>
<gene>
    <name evidence="1" type="ORF">SAMN05216302_1009106</name>
</gene>
<dbReference type="RefSeq" id="WP_170841599.1">
    <property type="nucleotide sequence ID" value="NZ_FOSP01000009.1"/>
</dbReference>
<dbReference type="Gene3D" id="3.20.20.140">
    <property type="entry name" value="Metal-dependent hydrolases"/>
    <property type="match status" value="1"/>
</dbReference>
<keyword evidence="2" id="KW-1185">Reference proteome</keyword>
<organism evidence="1 2">
    <name type="scientific">Nitrosomonas aestuarii</name>
    <dbReference type="NCBI Taxonomy" id="52441"/>
    <lineage>
        <taxon>Bacteria</taxon>
        <taxon>Pseudomonadati</taxon>
        <taxon>Pseudomonadota</taxon>
        <taxon>Betaproteobacteria</taxon>
        <taxon>Nitrosomonadales</taxon>
        <taxon>Nitrosomonadaceae</taxon>
        <taxon>Nitrosomonas</taxon>
    </lineage>
</organism>
<name>A0A1I4AM63_9PROT</name>
<dbReference type="Proteomes" id="UP000199533">
    <property type="component" value="Unassembled WGS sequence"/>
</dbReference>
<dbReference type="InterPro" id="IPR011059">
    <property type="entry name" value="Metal-dep_hydrolase_composite"/>
</dbReference>
<evidence type="ECO:0000313" key="1">
    <source>
        <dbReference type="EMBL" id="SFK57612.1"/>
    </source>
</evidence>
<evidence type="ECO:0000313" key="2">
    <source>
        <dbReference type="Proteomes" id="UP000199533"/>
    </source>
</evidence>
<dbReference type="STRING" id="52441.SAMN05216302_1009106"/>